<evidence type="ECO:0000259" key="2">
    <source>
        <dbReference type="Pfam" id="PF13477"/>
    </source>
</evidence>
<accession>A0A1H8I485</accession>
<evidence type="ECO:0000259" key="1">
    <source>
        <dbReference type="Pfam" id="PF00534"/>
    </source>
</evidence>
<dbReference type="PANTHER" id="PTHR12526">
    <property type="entry name" value="GLYCOSYLTRANSFERASE"/>
    <property type="match status" value="1"/>
</dbReference>
<dbReference type="RefSeq" id="WP_091975496.1">
    <property type="nucleotide sequence ID" value="NZ_CAUWDX010000032.1"/>
</dbReference>
<dbReference type="AlphaFoldDB" id="A0A1H8I485"/>
<proteinExistence type="predicted"/>
<feature type="domain" description="Glycosyl transferase family 1" evidence="1">
    <location>
        <begin position="168"/>
        <end position="339"/>
    </location>
</feature>
<gene>
    <name evidence="3" type="ORF">SAMN05216454_10721</name>
</gene>
<dbReference type="Pfam" id="PF13477">
    <property type="entry name" value="Glyco_trans_4_2"/>
    <property type="match status" value="1"/>
</dbReference>
<keyword evidence="3" id="KW-0808">Transferase</keyword>
<protein>
    <submittedName>
        <fullName evidence="3">Glycosyltransferase involved in cell wall bisynthesis</fullName>
    </submittedName>
</protein>
<dbReference type="Gene3D" id="3.40.50.2000">
    <property type="entry name" value="Glycogen Phosphorylase B"/>
    <property type="match status" value="2"/>
</dbReference>
<dbReference type="PANTHER" id="PTHR12526:SF638">
    <property type="entry name" value="SPORE COAT PROTEIN SA"/>
    <property type="match status" value="1"/>
</dbReference>
<dbReference type="Proteomes" id="UP000199512">
    <property type="component" value="Unassembled WGS sequence"/>
</dbReference>
<dbReference type="STRING" id="215200.SAMN05216454_10721"/>
<keyword evidence="4" id="KW-1185">Reference proteome</keyword>
<dbReference type="InterPro" id="IPR001296">
    <property type="entry name" value="Glyco_trans_1"/>
</dbReference>
<dbReference type="SUPFAM" id="SSF53756">
    <property type="entry name" value="UDP-Glycosyltransferase/glycogen phosphorylase"/>
    <property type="match status" value="1"/>
</dbReference>
<dbReference type="EMBL" id="FODF01000007">
    <property type="protein sequence ID" value="SEN62826.1"/>
    <property type="molecule type" value="Genomic_DNA"/>
</dbReference>
<dbReference type="Pfam" id="PF00534">
    <property type="entry name" value="Glycos_transf_1"/>
    <property type="match status" value="1"/>
</dbReference>
<dbReference type="GO" id="GO:0016757">
    <property type="term" value="F:glycosyltransferase activity"/>
    <property type="evidence" value="ECO:0007669"/>
    <property type="project" value="InterPro"/>
</dbReference>
<reference evidence="3 4" key="1">
    <citation type="submission" date="2016-10" db="EMBL/GenBank/DDBJ databases">
        <authorList>
            <person name="de Groot N.N."/>
        </authorList>
    </citation>
    <scope>NUCLEOTIDE SEQUENCE [LARGE SCALE GENOMIC DNA]</scope>
    <source>
        <strain evidence="3 4">Calf135</strain>
    </source>
</reference>
<evidence type="ECO:0000313" key="4">
    <source>
        <dbReference type="Proteomes" id="UP000199512"/>
    </source>
</evidence>
<name>A0A1H8I485_9FIRM</name>
<organism evidence="3 4">
    <name type="scientific">Peptostreptococcus russellii</name>
    <dbReference type="NCBI Taxonomy" id="215200"/>
    <lineage>
        <taxon>Bacteria</taxon>
        <taxon>Bacillati</taxon>
        <taxon>Bacillota</taxon>
        <taxon>Clostridia</taxon>
        <taxon>Peptostreptococcales</taxon>
        <taxon>Peptostreptococcaceae</taxon>
        <taxon>Peptostreptococcus</taxon>
    </lineage>
</organism>
<dbReference type="OrthoDB" id="9810929at2"/>
<sequence>MKKRICYLADASNPHVKKWCDYFLKRDYEIHCISLNGGEIDGVTVHNFQTNVNEVRNEKIYKKTSYLSNIKKIKELVHELKPDILHAQYASSYGFIGSLLGYHPYVVSVWGTDIYDFPRNGFIQKSIIKHNFRKADYIFSNSVDMAREANLYTKKKVYVTFFGVDMERFHPMEVEKDEYYRIGIIKSLEKKYGITYLISAFKDILEMYDGEVRGRKLKLVIGGSGKDEENLKAQVKDLGIEDSVEFLGRVQPEDICKEFNSFEFSVFPSLREGFGVAAIESEACETPVIITDVGGHKESIETGKSGLVVSPASVEELVLAMSMLIDDEDKRAEMGKYGRVFVRNNYEVNDNFYDISLIYDMILEENKK</sequence>
<feature type="domain" description="Glycosyltransferase subfamily 4-like N-terminal" evidence="2">
    <location>
        <begin position="4"/>
        <end position="142"/>
    </location>
</feature>
<dbReference type="InterPro" id="IPR028098">
    <property type="entry name" value="Glyco_trans_4-like_N"/>
</dbReference>
<evidence type="ECO:0000313" key="3">
    <source>
        <dbReference type="EMBL" id="SEN62826.1"/>
    </source>
</evidence>